<evidence type="ECO:0000313" key="2">
    <source>
        <dbReference type="EMBL" id="SFT89085.1"/>
    </source>
</evidence>
<protein>
    <submittedName>
        <fullName evidence="2">Uncharacterized protein</fullName>
    </submittedName>
</protein>
<dbReference type="AlphaFoldDB" id="A0A1I7BPI6"/>
<sequence length="60" mass="6869">MCLDFPLSLDCIFTSLNQKTNNNMYISEPKSISSTRQKMAQRPKRPNPGFSEYSALSEDH</sequence>
<dbReference type="STRING" id="305507.SAMN04489724_2592"/>
<name>A0A1I7BPI6_9BACT</name>
<organism evidence="2 3">
    <name type="scientific">Algoriphagus locisalis</name>
    <dbReference type="NCBI Taxonomy" id="305507"/>
    <lineage>
        <taxon>Bacteria</taxon>
        <taxon>Pseudomonadati</taxon>
        <taxon>Bacteroidota</taxon>
        <taxon>Cytophagia</taxon>
        <taxon>Cytophagales</taxon>
        <taxon>Cyclobacteriaceae</taxon>
        <taxon>Algoriphagus</taxon>
    </lineage>
</organism>
<proteinExistence type="predicted"/>
<evidence type="ECO:0000313" key="3">
    <source>
        <dbReference type="Proteomes" id="UP000199673"/>
    </source>
</evidence>
<feature type="compositionally biased region" description="Polar residues" evidence="1">
    <location>
        <begin position="27"/>
        <end position="38"/>
    </location>
</feature>
<feature type="region of interest" description="Disordered" evidence="1">
    <location>
        <begin position="27"/>
        <end position="60"/>
    </location>
</feature>
<reference evidence="3" key="1">
    <citation type="submission" date="2016-10" db="EMBL/GenBank/DDBJ databases">
        <authorList>
            <person name="Varghese N."/>
            <person name="Submissions S."/>
        </authorList>
    </citation>
    <scope>NUCLEOTIDE SEQUENCE [LARGE SCALE GENOMIC DNA]</scope>
    <source>
        <strain evidence="3">DSM 23445</strain>
    </source>
</reference>
<keyword evidence="3" id="KW-1185">Reference proteome</keyword>
<evidence type="ECO:0000256" key="1">
    <source>
        <dbReference type="SAM" id="MobiDB-lite"/>
    </source>
</evidence>
<dbReference type="EMBL" id="FPBF01000003">
    <property type="protein sequence ID" value="SFT89085.1"/>
    <property type="molecule type" value="Genomic_DNA"/>
</dbReference>
<gene>
    <name evidence="2" type="ORF">SAMN04489724_2592</name>
</gene>
<dbReference type="Proteomes" id="UP000199673">
    <property type="component" value="Unassembled WGS sequence"/>
</dbReference>
<accession>A0A1I7BPI6</accession>